<keyword evidence="5" id="KW-0049">Antioxidant</keyword>
<feature type="domain" description="Thioredoxin" evidence="13">
    <location>
        <begin position="2"/>
        <end position="155"/>
    </location>
</feature>
<evidence type="ECO:0000256" key="3">
    <source>
        <dbReference type="ARBA" id="ARBA00013017"/>
    </source>
</evidence>
<accession>A0ABZ2XXJ1</accession>
<evidence type="ECO:0000256" key="5">
    <source>
        <dbReference type="ARBA" id="ARBA00022862"/>
    </source>
</evidence>
<dbReference type="SUPFAM" id="SSF52833">
    <property type="entry name" value="Thioredoxin-like"/>
    <property type="match status" value="1"/>
</dbReference>
<dbReference type="Pfam" id="PF00578">
    <property type="entry name" value="AhpC-TSA"/>
    <property type="match status" value="1"/>
</dbReference>
<keyword evidence="15" id="KW-1185">Reference proteome</keyword>
<keyword evidence="8" id="KW-0676">Redox-active center</keyword>
<gene>
    <name evidence="14" type="ORF">QEZ52_09810</name>
</gene>
<evidence type="ECO:0000256" key="12">
    <source>
        <dbReference type="ARBA" id="ARBA00049091"/>
    </source>
</evidence>
<dbReference type="PANTHER" id="PTHR42801:SF4">
    <property type="entry name" value="AHPC_TSA FAMILY PROTEIN"/>
    <property type="match status" value="1"/>
</dbReference>
<reference evidence="14 15" key="1">
    <citation type="submission" date="2023-04" db="EMBL/GenBank/DDBJ databases">
        <title>Complete genome sequence of Alisedimentitalea scapharcae.</title>
        <authorList>
            <person name="Rong J.-C."/>
            <person name="Yi M.-L."/>
            <person name="Zhao Q."/>
        </authorList>
    </citation>
    <scope>NUCLEOTIDE SEQUENCE [LARGE SCALE GENOMIC DNA]</scope>
    <source>
        <strain evidence="14 15">KCTC 42119</strain>
    </source>
</reference>
<dbReference type="Gene3D" id="3.40.30.10">
    <property type="entry name" value="Glutaredoxin"/>
    <property type="match status" value="1"/>
</dbReference>
<dbReference type="InterPro" id="IPR036249">
    <property type="entry name" value="Thioredoxin-like_sf"/>
</dbReference>
<dbReference type="CDD" id="cd03017">
    <property type="entry name" value="PRX_BCP"/>
    <property type="match status" value="1"/>
</dbReference>
<evidence type="ECO:0000259" key="13">
    <source>
        <dbReference type="PROSITE" id="PS51352"/>
    </source>
</evidence>
<dbReference type="GO" id="GO:0140824">
    <property type="term" value="F:thioredoxin-dependent peroxiredoxin activity"/>
    <property type="evidence" value="ECO:0007669"/>
    <property type="project" value="UniProtKB-EC"/>
</dbReference>
<keyword evidence="6 14" id="KW-0560">Oxidoreductase</keyword>
<dbReference type="PROSITE" id="PS51352">
    <property type="entry name" value="THIOREDOXIN_2"/>
    <property type="match status" value="1"/>
</dbReference>
<dbReference type="InterPro" id="IPR013766">
    <property type="entry name" value="Thioredoxin_domain"/>
</dbReference>
<dbReference type="InterPro" id="IPR024706">
    <property type="entry name" value="Peroxiredoxin_AhpC-typ"/>
</dbReference>
<dbReference type="EC" id="1.11.1.24" evidence="3"/>
<evidence type="ECO:0000256" key="11">
    <source>
        <dbReference type="ARBA" id="ARBA00042639"/>
    </source>
</evidence>
<dbReference type="InterPro" id="IPR050924">
    <property type="entry name" value="Peroxiredoxin_BCP/PrxQ"/>
</dbReference>
<comment type="subunit">
    <text evidence="2">Monomer.</text>
</comment>
<sequence>MPDVSDLAPDFTLPRDGGGEISLSDLRGRAVVLFFYPRDDTPGCTKESIGFSQDLQSFADAGAQVFGISKDTVAKHDKFVAKHDLTTPLLSDADGTMCEDYGVWVEKNMYGRKSMGIQRSTFLIDAQGKIARVWHKVKVDGHVAEVLDAVRALQG</sequence>
<comment type="similarity">
    <text evidence="10">Belongs to the peroxiredoxin family. BCP/PrxQ subfamily.</text>
</comment>
<evidence type="ECO:0000256" key="7">
    <source>
        <dbReference type="ARBA" id="ARBA00023157"/>
    </source>
</evidence>
<dbReference type="EMBL" id="CP123584">
    <property type="protein sequence ID" value="WZK90821.1"/>
    <property type="molecule type" value="Genomic_DNA"/>
</dbReference>
<name>A0ABZ2XXJ1_9RHOB</name>
<dbReference type="PIRSF" id="PIRSF000239">
    <property type="entry name" value="AHPC"/>
    <property type="match status" value="1"/>
</dbReference>
<comment type="function">
    <text evidence="1">Thiol-specific peroxidase that catalyzes the reduction of hydrogen peroxide and organic hydroperoxides to water and alcohols, respectively. Plays a role in cell protection against oxidative stress by detoxifying peroxides and as sensor of hydrogen peroxide-mediated signaling events.</text>
</comment>
<dbReference type="RefSeq" id="WP_406649929.1">
    <property type="nucleotide sequence ID" value="NZ_CP123584.1"/>
</dbReference>
<evidence type="ECO:0000256" key="8">
    <source>
        <dbReference type="ARBA" id="ARBA00023284"/>
    </source>
</evidence>
<evidence type="ECO:0000256" key="10">
    <source>
        <dbReference type="ARBA" id="ARBA00038489"/>
    </source>
</evidence>
<evidence type="ECO:0000313" key="14">
    <source>
        <dbReference type="EMBL" id="WZK90821.1"/>
    </source>
</evidence>
<evidence type="ECO:0000256" key="6">
    <source>
        <dbReference type="ARBA" id="ARBA00023002"/>
    </source>
</evidence>
<keyword evidence="7" id="KW-1015">Disulfide bond</keyword>
<evidence type="ECO:0000256" key="4">
    <source>
        <dbReference type="ARBA" id="ARBA00022559"/>
    </source>
</evidence>
<evidence type="ECO:0000313" key="15">
    <source>
        <dbReference type="Proteomes" id="UP001623232"/>
    </source>
</evidence>
<dbReference type="Proteomes" id="UP001623232">
    <property type="component" value="Chromosome"/>
</dbReference>
<evidence type="ECO:0000256" key="1">
    <source>
        <dbReference type="ARBA" id="ARBA00003330"/>
    </source>
</evidence>
<comment type="catalytic activity">
    <reaction evidence="12">
        <text>a hydroperoxide + [thioredoxin]-dithiol = an alcohol + [thioredoxin]-disulfide + H2O</text>
        <dbReference type="Rhea" id="RHEA:62620"/>
        <dbReference type="Rhea" id="RHEA-COMP:10698"/>
        <dbReference type="Rhea" id="RHEA-COMP:10700"/>
        <dbReference type="ChEBI" id="CHEBI:15377"/>
        <dbReference type="ChEBI" id="CHEBI:29950"/>
        <dbReference type="ChEBI" id="CHEBI:30879"/>
        <dbReference type="ChEBI" id="CHEBI:35924"/>
        <dbReference type="ChEBI" id="CHEBI:50058"/>
        <dbReference type="EC" id="1.11.1.24"/>
    </reaction>
</comment>
<proteinExistence type="inferred from homology"/>
<dbReference type="InterPro" id="IPR000866">
    <property type="entry name" value="AhpC/TSA"/>
</dbReference>
<protein>
    <recommendedName>
        <fullName evidence="3">thioredoxin-dependent peroxiredoxin</fullName>
        <ecNumber evidence="3">1.11.1.24</ecNumber>
    </recommendedName>
    <alternativeName>
        <fullName evidence="9">Thioredoxin peroxidase</fullName>
    </alternativeName>
    <alternativeName>
        <fullName evidence="11">Thioredoxin-dependent peroxiredoxin Bcp</fullName>
    </alternativeName>
</protein>
<organism evidence="14 15">
    <name type="scientific">Aliisedimentitalea scapharcae</name>
    <dbReference type="NCBI Taxonomy" id="1524259"/>
    <lineage>
        <taxon>Bacteria</taxon>
        <taxon>Pseudomonadati</taxon>
        <taxon>Pseudomonadota</taxon>
        <taxon>Alphaproteobacteria</taxon>
        <taxon>Rhodobacterales</taxon>
        <taxon>Roseobacteraceae</taxon>
        <taxon>Aliisedimentitalea</taxon>
    </lineage>
</organism>
<evidence type="ECO:0000256" key="2">
    <source>
        <dbReference type="ARBA" id="ARBA00011245"/>
    </source>
</evidence>
<dbReference type="PANTHER" id="PTHR42801">
    <property type="entry name" value="THIOREDOXIN-DEPENDENT PEROXIDE REDUCTASE"/>
    <property type="match status" value="1"/>
</dbReference>
<evidence type="ECO:0000256" key="9">
    <source>
        <dbReference type="ARBA" id="ARBA00032824"/>
    </source>
</evidence>
<keyword evidence="4 14" id="KW-0575">Peroxidase</keyword>